<dbReference type="EMBL" id="JAYMYS010000002">
    <property type="protein sequence ID" value="KAK7405769.1"/>
    <property type="molecule type" value="Genomic_DNA"/>
</dbReference>
<evidence type="ECO:0000313" key="1">
    <source>
        <dbReference type="EMBL" id="KAK7405769.1"/>
    </source>
</evidence>
<protein>
    <submittedName>
        <fullName evidence="1">Uncharacterized protein</fullName>
    </submittedName>
</protein>
<accession>A0AAN9SSZ5</accession>
<proteinExistence type="predicted"/>
<sequence>MHRTIDFGSEHFGVCEIIIKYIVKFCMFLKSSISCSFVRILICRNVGFPYCYKYIIFFIKMHIKIVLILECKFRSCSVTYYIDVPHLPVSISSDGFGEMGSFKK</sequence>
<evidence type="ECO:0000313" key="2">
    <source>
        <dbReference type="Proteomes" id="UP001386955"/>
    </source>
</evidence>
<comment type="caution">
    <text evidence="1">The sequence shown here is derived from an EMBL/GenBank/DDBJ whole genome shotgun (WGS) entry which is preliminary data.</text>
</comment>
<reference evidence="1 2" key="1">
    <citation type="submission" date="2024-01" db="EMBL/GenBank/DDBJ databases">
        <title>The genomes of 5 underutilized Papilionoideae crops provide insights into root nodulation and disease resistanc.</title>
        <authorList>
            <person name="Jiang F."/>
        </authorList>
    </citation>
    <scope>NUCLEOTIDE SEQUENCE [LARGE SCALE GENOMIC DNA]</scope>
    <source>
        <strain evidence="1">DUOXIRENSHENG_FW03</strain>
        <tissue evidence="1">Leaves</tissue>
    </source>
</reference>
<dbReference type="Proteomes" id="UP001386955">
    <property type="component" value="Unassembled WGS sequence"/>
</dbReference>
<gene>
    <name evidence="1" type="ORF">VNO78_07378</name>
</gene>
<organism evidence="1 2">
    <name type="scientific">Psophocarpus tetragonolobus</name>
    <name type="common">Winged bean</name>
    <name type="synonym">Dolichos tetragonolobus</name>
    <dbReference type="NCBI Taxonomy" id="3891"/>
    <lineage>
        <taxon>Eukaryota</taxon>
        <taxon>Viridiplantae</taxon>
        <taxon>Streptophyta</taxon>
        <taxon>Embryophyta</taxon>
        <taxon>Tracheophyta</taxon>
        <taxon>Spermatophyta</taxon>
        <taxon>Magnoliopsida</taxon>
        <taxon>eudicotyledons</taxon>
        <taxon>Gunneridae</taxon>
        <taxon>Pentapetalae</taxon>
        <taxon>rosids</taxon>
        <taxon>fabids</taxon>
        <taxon>Fabales</taxon>
        <taxon>Fabaceae</taxon>
        <taxon>Papilionoideae</taxon>
        <taxon>50 kb inversion clade</taxon>
        <taxon>NPAAA clade</taxon>
        <taxon>indigoferoid/millettioid clade</taxon>
        <taxon>Phaseoleae</taxon>
        <taxon>Psophocarpus</taxon>
    </lineage>
</organism>
<keyword evidence="2" id="KW-1185">Reference proteome</keyword>
<dbReference type="AlphaFoldDB" id="A0AAN9SSZ5"/>
<name>A0AAN9SSZ5_PSOTE</name>